<dbReference type="InParanoid" id="N1JBE4"/>
<dbReference type="OrthoDB" id="5284712at2759"/>
<dbReference type="STRING" id="546991.N1JBE4"/>
<dbReference type="Proteomes" id="UP000015441">
    <property type="component" value="Unassembled WGS sequence"/>
</dbReference>
<evidence type="ECO:0008006" key="4">
    <source>
        <dbReference type="Google" id="ProtNLM"/>
    </source>
</evidence>
<keyword evidence="1" id="KW-0472">Membrane</keyword>
<gene>
    <name evidence="2" type="ORF">BGHDH14_bgh01289</name>
</gene>
<protein>
    <recommendedName>
        <fullName evidence="4">MARVEL domain-containing protein</fullName>
    </recommendedName>
</protein>
<comment type="caution">
    <text evidence="2">The sequence shown here is derived from an EMBL/GenBank/DDBJ whole genome shotgun (WGS) entry which is preliminary data.</text>
</comment>
<keyword evidence="1" id="KW-0812">Transmembrane</keyword>
<name>N1JBE4_BLUG1</name>
<keyword evidence="3" id="KW-1185">Reference proteome</keyword>
<evidence type="ECO:0000313" key="3">
    <source>
        <dbReference type="Proteomes" id="UP000015441"/>
    </source>
</evidence>
<keyword evidence="1" id="KW-1133">Transmembrane helix</keyword>
<organism evidence="2 3">
    <name type="scientific">Blumeria graminis f. sp. hordei (strain DH14)</name>
    <name type="common">Barley powdery mildew</name>
    <name type="synonym">Oidium monilioides f. sp. hordei</name>
    <dbReference type="NCBI Taxonomy" id="546991"/>
    <lineage>
        <taxon>Eukaryota</taxon>
        <taxon>Fungi</taxon>
        <taxon>Dikarya</taxon>
        <taxon>Ascomycota</taxon>
        <taxon>Pezizomycotina</taxon>
        <taxon>Leotiomycetes</taxon>
        <taxon>Erysiphales</taxon>
        <taxon>Erysiphaceae</taxon>
        <taxon>Blumeria</taxon>
        <taxon>Blumeria hordei</taxon>
    </lineage>
</organism>
<feature type="transmembrane region" description="Helical" evidence="1">
    <location>
        <begin position="48"/>
        <end position="68"/>
    </location>
</feature>
<evidence type="ECO:0000313" key="2">
    <source>
        <dbReference type="EMBL" id="CCU77506.1"/>
    </source>
</evidence>
<dbReference type="EMBL" id="CAUH01003784">
    <property type="protein sequence ID" value="CCU77506.1"/>
    <property type="molecule type" value="Genomic_DNA"/>
</dbReference>
<evidence type="ECO:0000256" key="1">
    <source>
        <dbReference type="SAM" id="Phobius"/>
    </source>
</evidence>
<reference evidence="2 3" key="1">
    <citation type="journal article" date="2010" name="Science">
        <title>Genome expansion and gene loss in powdery mildew fungi reveal tradeoffs in extreme parasitism.</title>
        <authorList>
            <person name="Spanu P.D."/>
            <person name="Abbott J.C."/>
            <person name="Amselem J."/>
            <person name="Burgis T.A."/>
            <person name="Soanes D.M."/>
            <person name="Stueber K."/>
            <person name="Ver Loren van Themaat E."/>
            <person name="Brown J.K.M."/>
            <person name="Butcher S.A."/>
            <person name="Gurr S.J."/>
            <person name="Lebrun M.-H."/>
            <person name="Ridout C.J."/>
            <person name="Schulze-Lefert P."/>
            <person name="Talbot N.J."/>
            <person name="Ahmadinejad N."/>
            <person name="Ametz C."/>
            <person name="Barton G.R."/>
            <person name="Benjdia M."/>
            <person name="Bidzinski P."/>
            <person name="Bindschedler L.V."/>
            <person name="Both M."/>
            <person name="Brewer M.T."/>
            <person name="Cadle-Davidson L."/>
            <person name="Cadle-Davidson M.M."/>
            <person name="Collemare J."/>
            <person name="Cramer R."/>
            <person name="Frenkel O."/>
            <person name="Godfrey D."/>
            <person name="Harriman J."/>
            <person name="Hoede C."/>
            <person name="King B.C."/>
            <person name="Klages S."/>
            <person name="Kleemann J."/>
            <person name="Knoll D."/>
            <person name="Koti P.S."/>
            <person name="Kreplak J."/>
            <person name="Lopez-Ruiz F.J."/>
            <person name="Lu X."/>
            <person name="Maekawa T."/>
            <person name="Mahanil S."/>
            <person name="Micali C."/>
            <person name="Milgroom M.G."/>
            <person name="Montana G."/>
            <person name="Noir S."/>
            <person name="O'Connell R.J."/>
            <person name="Oberhaensli S."/>
            <person name="Parlange F."/>
            <person name="Pedersen C."/>
            <person name="Quesneville H."/>
            <person name="Reinhardt R."/>
            <person name="Rott M."/>
            <person name="Sacristan S."/>
            <person name="Schmidt S.M."/>
            <person name="Schoen M."/>
            <person name="Skamnioti P."/>
            <person name="Sommer H."/>
            <person name="Stephens A."/>
            <person name="Takahara H."/>
            <person name="Thordal-Christensen H."/>
            <person name="Vigouroux M."/>
            <person name="Wessling R."/>
            <person name="Wicker T."/>
            <person name="Panstruga R."/>
        </authorList>
    </citation>
    <scope>NUCLEOTIDE SEQUENCE [LARGE SCALE GENOMIC DNA]</scope>
    <source>
        <strain evidence="2">DH14</strain>
    </source>
</reference>
<dbReference type="eggNOG" id="ENOG502S5J2">
    <property type="taxonomic scope" value="Eukaryota"/>
</dbReference>
<feature type="transmembrane region" description="Helical" evidence="1">
    <location>
        <begin position="80"/>
        <end position="99"/>
    </location>
</feature>
<dbReference type="HOGENOM" id="CLU_063111_0_0_1"/>
<feature type="transmembrane region" description="Helical" evidence="1">
    <location>
        <begin position="21"/>
        <end position="42"/>
    </location>
</feature>
<accession>N1JBE4</accession>
<feature type="transmembrane region" description="Helical" evidence="1">
    <location>
        <begin position="119"/>
        <end position="141"/>
    </location>
</feature>
<sequence>MALIEFDPHNLQSVKLGCHCIQALCLVFIFVLELVVFSRATLIDGRVGWQFGLVFLTIPAILYLTMIVRFPRTRKLAQPYALATVDFFFAILWISGFSAQASYNSTNRCYGACAVSKAIVGLSFVAWIFWVLTTIMSLYGVMYWKREGYLPGVSRNPYNAATIDPDKEAFSTAPHSDDYVVVHNSGEHETPYYSGVGNSPYTERPSGYVPQHIRQEEEETAYMGYTGADANLSGRVQFPVAKYENV</sequence>
<dbReference type="AlphaFoldDB" id="N1JBE4"/>
<dbReference type="PANTHER" id="PTHR37451">
    <property type="entry name" value="MARVEL DOMAIN"/>
    <property type="match status" value="1"/>
</dbReference>
<dbReference type="PANTHER" id="PTHR37451:SF3">
    <property type="entry name" value="MARVEL DOMAIN-CONTAINING PROTEIN"/>
    <property type="match status" value="1"/>
</dbReference>
<proteinExistence type="predicted"/>